<dbReference type="GO" id="GO:0006310">
    <property type="term" value="P:DNA recombination"/>
    <property type="evidence" value="ECO:0007669"/>
    <property type="project" value="UniProtKB-UniRule"/>
</dbReference>
<dbReference type="GO" id="GO:0043139">
    <property type="term" value="F:5'-3' DNA helicase activity"/>
    <property type="evidence" value="ECO:0007669"/>
    <property type="project" value="UniProtKB-UniRule"/>
</dbReference>
<evidence type="ECO:0000256" key="2">
    <source>
        <dbReference type="ARBA" id="ARBA00022763"/>
    </source>
</evidence>
<reference evidence="14" key="2">
    <citation type="submission" date="2013-12" db="EMBL/GenBank/DDBJ databases">
        <title>Evolution of pathogenesis and genome organization in the Tremellales.</title>
        <authorList>
            <person name="Cuomo C."/>
            <person name="Litvintseva A."/>
            <person name="Heitman J."/>
            <person name="Chen Y."/>
            <person name="Sun S."/>
            <person name="Springer D."/>
            <person name="Dromer F."/>
            <person name="Young S."/>
            <person name="Zeng Q."/>
            <person name="Chapman S."/>
            <person name="Gujja S."/>
            <person name="Saif S."/>
            <person name="Birren B."/>
        </authorList>
    </citation>
    <scope>NUCLEOTIDE SEQUENCE [LARGE SCALE GENOMIC DNA]</scope>
    <source>
        <strain evidence="14">BCC8398</strain>
    </source>
</reference>
<dbReference type="HAMAP" id="MF_03176">
    <property type="entry name" value="PIF1"/>
    <property type="match status" value="1"/>
</dbReference>
<dbReference type="GO" id="GO:0005634">
    <property type="term" value="C:nucleus"/>
    <property type="evidence" value="ECO:0007669"/>
    <property type="project" value="UniProtKB-SubCell"/>
</dbReference>
<keyword evidence="9 10" id="KW-0539">Nucleus</keyword>
<keyword evidence="10" id="KW-0496">Mitochondrion</keyword>
<dbReference type="SMART" id="SM00382">
    <property type="entry name" value="AAA"/>
    <property type="match status" value="1"/>
</dbReference>
<dbReference type="SUPFAM" id="SSF55658">
    <property type="entry name" value="L9 N-domain-like"/>
    <property type="match status" value="1"/>
</dbReference>
<evidence type="ECO:0000259" key="12">
    <source>
        <dbReference type="SMART" id="SM00382"/>
    </source>
</evidence>
<evidence type="ECO:0000256" key="11">
    <source>
        <dbReference type="SAM" id="MobiDB-lite"/>
    </source>
</evidence>
<dbReference type="Pfam" id="PF05970">
    <property type="entry name" value="PIF1"/>
    <property type="match status" value="1"/>
</dbReference>
<evidence type="ECO:0000256" key="6">
    <source>
        <dbReference type="ARBA" id="ARBA00023125"/>
    </source>
</evidence>
<dbReference type="InterPro" id="IPR027417">
    <property type="entry name" value="P-loop_NTPase"/>
</dbReference>
<sequence length="645" mass="71335">MPKVKYYAVRVGRRPGVYMTWAEAEKQRLSDRSWQVSGYPGAVYKALPHYHAAKGWAMLNQPSDPVAVRMSLTRKPSKPLVTDADLDNDDFTIPRSRGKVASPSGHPPPVIKVESDDRRGSASQVEMNEPTLSSQQQEILKRVLDGENYFFTGSAGTGKSVLLRAIINAFQERDREERMGTMQQGWVDVLDWKNGAGKRKGQGEVKRWKLGVTASTGMAGVNIGGTTVHSWAGIGLGDLPAQKLYENILRNSVTAKRWRTTGALVIDEISMIDATLFDKLESIARKVRRDDRPFGGLQLIISGDFFQLPPVAKGTSTFRFAFEADSWSRVFPRSNMSSLTRVFRQKEDAFVKILEGMRRGQIAPENVQVLRGLNRQVQYPKGIEPVGLYPLKSEVAAINEARLSALKTPLQEFRSWDVGGLNSSGIMLNQQQATDCLNRNTIWPEELPLKIGALVMLVTNTGDGVLVNGSTGIVVDFLTISEAAEHGISPPACSFGAAPDPKIAWPVVEFVPAKYASGRQPKKVIVPMMTVDVLNASGQAEATRMQIPLILAWALTIHKSQGQTIERVKVDLNKIFVEGQTYVAISRAVSLENLEIRNFRADKIMAHPRVVQWAQPLEQEQKDEEEWDELMANVDLDFGTAAAVG</sequence>
<comment type="subcellular location">
    <subcellularLocation>
        <location evidence="10">Nucleus</location>
    </subcellularLocation>
    <subcellularLocation>
        <location evidence="10">Mitochondrion</location>
    </subcellularLocation>
</comment>
<evidence type="ECO:0000256" key="7">
    <source>
        <dbReference type="ARBA" id="ARBA00023204"/>
    </source>
</evidence>
<dbReference type="InterPro" id="IPR048293">
    <property type="entry name" value="PIF1_RRM3_pfh1"/>
</dbReference>
<comment type="catalytic activity">
    <reaction evidence="10">
        <text>ATP + H2O = ADP + phosphate + H(+)</text>
        <dbReference type="Rhea" id="RHEA:13065"/>
        <dbReference type="ChEBI" id="CHEBI:15377"/>
        <dbReference type="ChEBI" id="CHEBI:15378"/>
        <dbReference type="ChEBI" id="CHEBI:30616"/>
        <dbReference type="ChEBI" id="CHEBI:43474"/>
        <dbReference type="ChEBI" id="CHEBI:456216"/>
        <dbReference type="EC" id="5.6.2.3"/>
    </reaction>
</comment>
<name>A0A1B9GQY0_9TREE</name>
<keyword evidence="6 10" id="KW-0238">DNA-binding</keyword>
<dbReference type="GO" id="GO:0006281">
    <property type="term" value="P:DNA repair"/>
    <property type="evidence" value="ECO:0007669"/>
    <property type="project" value="UniProtKB-UniRule"/>
</dbReference>
<dbReference type="OrthoDB" id="2560219at2759"/>
<keyword evidence="14" id="KW-1185">Reference proteome</keyword>
<accession>A0A1B9GQY0</accession>
<dbReference type="CDD" id="cd18037">
    <property type="entry name" value="DEXSc_Pif1_like"/>
    <property type="match status" value="1"/>
</dbReference>
<dbReference type="InterPro" id="IPR011320">
    <property type="entry name" value="RNase_H1_N"/>
</dbReference>
<proteinExistence type="inferred from homology"/>
<evidence type="ECO:0000256" key="5">
    <source>
        <dbReference type="ARBA" id="ARBA00022840"/>
    </source>
</evidence>
<dbReference type="InterPro" id="IPR003593">
    <property type="entry name" value="AAA+_ATPase"/>
</dbReference>
<keyword evidence="10" id="KW-0233">DNA recombination</keyword>
<dbReference type="Gene3D" id="3.40.50.300">
    <property type="entry name" value="P-loop containing nucleotide triphosphate hydrolases"/>
    <property type="match status" value="2"/>
</dbReference>
<evidence type="ECO:0000256" key="8">
    <source>
        <dbReference type="ARBA" id="ARBA00023235"/>
    </source>
</evidence>
<keyword evidence="7 10" id="KW-0234">DNA repair</keyword>
<feature type="domain" description="AAA+ ATPase" evidence="12">
    <location>
        <begin position="145"/>
        <end position="326"/>
    </location>
</feature>
<dbReference type="InterPro" id="IPR009027">
    <property type="entry name" value="Ribosomal_bL9/RNase_H1_N"/>
</dbReference>
<comment type="cofactor">
    <cofactor evidence="10">
        <name>Mg(2+)</name>
        <dbReference type="ChEBI" id="CHEBI:18420"/>
    </cofactor>
</comment>
<dbReference type="STRING" id="1296120.A0A1B9GQY0"/>
<organism evidence="13 14">
    <name type="scientific">Kwoniella heveanensis BCC8398</name>
    <dbReference type="NCBI Taxonomy" id="1296120"/>
    <lineage>
        <taxon>Eukaryota</taxon>
        <taxon>Fungi</taxon>
        <taxon>Dikarya</taxon>
        <taxon>Basidiomycota</taxon>
        <taxon>Agaricomycotina</taxon>
        <taxon>Tremellomycetes</taxon>
        <taxon>Tremellales</taxon>
        <taxon>Cryptococcaceae</taxon>
        <taxon>Kwoniella</taxon>
    </lineage>
</organism>
<dbReference type="GO" id="GO:0003677">
    <property type="term" value="F:DNA binding"/>
    <property type="evidence" value="ECO:0007669"/>
    <property type="project" value="UniProtKB-KW"/>
</dbReference>
<keyword evidence="2 10" id="KW-0227">DNA damage</keyword>
<dbReference type="GO" id="GO:0005739">
    <property type="term" value="C:mitochondrion"/>
    <property type="evidence" value="ECO:0007669"/>
    <property type="project" value="UniProtKB-SubCell"/>
</dbReference>
<dbReference type="AlphaFoldDB" id="A0A1B9GQY0"/>
<dbReference type="Gene3D" id="3.40.970.10">
    <property type="entry name" value="Ribonuclease H1, N-terminal domain"/>
    <property type="match status" value="1"/>
</dbReference>
<keyword evidence="4 10" id="KW-0347">Helicase</keyword>
<keyword evidence="1 10" id="KW-0547">Nucleotide-binding</keyword>
<evidence type="ECO:0000256" key="10">
    <source>
        <dbReference type="HAMAP-Rule" id="MF_03176"/>
    </source>
</evidence>
<comment type="subunit">
    <text evidence="10">Monomer.</text>
</comment>
<dbReference type="GO" id="GO:0016887">
    <property type="term" value="F:ATP hydrolysis activity"/>
    <property type="evidence" value="ECO:0007669"/>
    <property type="project" value="RHEA"/>
</dbReference>
<dbReference type="PANTHER" id="PTHR47642">
    <property type="entry name" value="ATP-DEPENDENT DNA HELICASE"/>
    <property type="match status" value="1"/>
</dbReference>
<feature type="DNA-binding region" evidence="10">
    <location>
        <begin position="580"/>
        <end position="599"/>
    </location>
</feature>
<reference evidence="13 14" key="1">
    <citation type="submission" date="2013-07" db="EMBL/GenBank/DDBJ databases">
        <title>The Genome Sequence of Cryptococcus heveanensis BCC8398.</title>
        <authorList>
            <consortium name="The Broad Institute Genome Sequencing Platform"/>
            <person name="Cuomo C."/>
            <person name="Litvintseva A."/>
            <person name="Chen Y."/>
            <person name="Heitman J."/>
            <person name="Sun S."/>
            <person name="Springer D."/>
            <person name="Dromer F."/>
            <person name="Young S.K."/>
            <person name="Zeng Q."/>
            <person name="Gargeya S."/>
            <person name="Fitzgerald M."/>
            <person name="Abouelleil A."/>
            <person name="Alvarado L."/>
            <person name="Berlin A.M."/>
            <person name="Chapman S.B."/>
            <person name="Dewar J."/>
            <person name="Goldberg J."/>
            <person name="Griggs A."/>
            <person name="Gujja S."/>
            <person name="Hansen M."/>
            <person name="Howarth C."/>
            <person name="Imamovic A."/>
            <person name="Larimer J."/>
            <person name="McCowan C."/>
            <person name="Murphy C."/>
            <person name="Pearson M."/>
            <person name="Priest M."/>
            <person name="Roberts A."/>
            <person name="Saif S."/>
            <person name="Shea T."/>
            <person name="Sykes S."/>
            <person name="Wortman J."/>
            <person name="Nusbaum C."/>
            <person name="Birren B."/>
        </authorList>
    </citation>
    <scope>NUCLEOTIDE SEQUENCE [LARGE SCALE GENOMIC DNA]</scope>
    <source>
        <strain evidence="13 14">BCC8398</strain>
    </source>
</reference>
<dbReference type="InterPro" id="IPR051055">
    <property type="entry name" value="PIF1_helicase"/>
</dbReference>
<keyword evidence="3 10" id="KW-0378">Hydrolase</keyword>
<dbReference type="GO" id="GO:0000723">
    <property type="term" value="P:telomere maintenance"/>
    <property type="evidence" value="ECO:0007669"/>
    <property type="project" value="InterPro"/>
</dbReference>
<dbReference type="Proteomes" id="UP000092666">
    <property type="component" value="Unassembled WGS sequence"/>
</dbReference>
<feature type="binding site" evidence="10">
    <location>
        <begin position="153"/>
        <end position="160"/>
    </location>
    <ligand>
        <name>ATP</name>
        <dbReference type="ChEBI" id="CHEBI:30616"/>
    </ligand>
</feature>
<protein>
    <recommendedName>
        <fullName evidence="10">ATP-dependent DNA helicase PIF1</fullName>
        <ecNumber evidence="10">5.6.2.3</ecNumber>
    </recommendedName>
    <alternativeName>
        <fullName evidence="10">DNA 5'-3' helicase PIF1</fullName>
    </alternativeName>
    <alternativeName>
        <fullName evidence="10">DNA repair and recombination helicase PIF1</fullName>
    </alternativeName>
</protein>
<dbReference type="InterPro" id="IPR010285">
    <property type="entry name" value="DNA_helicase_pif1-like_DEAD"/>
</dbReference>
<dbReference type="Pfam" id="PF01693">
    <property type="entry name" value="Cauli_VI"/>
    <property type="match status" value="1"/>
</dbReference>
<evidence type="ECO:0000313" key="13">
    <source>
        <dbReference type="EMBL" id="OCF33407.1"/>
    </source>
</evidence>
<evidence type="ECO:0000256" key="9">
    <source>
        <dbReference type="ARBA" id="ARBA00023242"/>
    </source>
</evidence>
<dbReference type="EMBL" id="KI669505">
    <property type="protein sequence ID" value="OCF33407.1"/>
    <property type="molecule type" value="Genomic_DNA"/>
</dbReference>
<comment type="similarity">
    <text evidence="10">Belongs to the helicase family. PIF1 subfamily.</text>
</comment>
<dbReference type="InterPro" id="IPR037056">
    <property type="entry name" value="RNase_H1_N_sf"/>
</dbReference>
<dbReference type="CDD" id="cd18809">
    <property type="entry name" value="SF1_C_RecD"/>
    <property type="match status" value="1"/>
</dbReference>
<dbReference type="PANTHER" id="PTHR47642:SF5">
    <property type="entry name" value="ATP-DEPENDENT DNA HELICASE"/>
    <property type="match status" value="1"/>
</dbReference>
<comment type="function">
    <text evidence="10">DNA-dependent ATPase and 5'-3' DNA helicase required for the maintenance of both mitochondrial and nuclear genome stability.</text>
</comment>
<evidence type="ECO:0000256" key="3">
    <source>
        <dbReference type="ARBA" id="ARBA00022801"/>
    </source>
</evidence>
<keyword evidence="5 10" id="KW-0067">ATP-binding</keyword>
<dbReference type="SUPFAM" id="SSF52540">
    <property type="entry name" value="P-loop containing nucleoside triphosphate hydrolases"/>
    <property type="match status" value="2"/>
</dbReference>
<gene>
    <name evidence="10" type="primary">PIF1</name>
    <name evidence="13" type="ORF">I316_04826</name>
</gene>
<evidence type="ECO:0000256" key="4">
    <source>
        <dbReference type="ARBA" id="ARBA00022806"/>
    </source>
</evidence>
<evidence type="ECO:0000313" key="14">
    <source>
        <dbReference type="Proteomes" id="UP000092666"/>
    </source>
</evidence>
<feature type="compositionally biased region" description="Polar residues" evidence="11">
    <location>
        <begin position="121"/>
        <end position="134"/>
    </location>
</feature>
<feature type="region of interest" description="Disordered" evidence="11">
    <location>
        <begin position="79"/>
        <end position="134"/>
    </location>
</feature>
<evidence type="ECO:0000256" key="1">
    <source>
        <dbReference type="ARBA" id="ARBA00022741"/>
    </source>
</evidence>
<keyword evidence="8 10" id="KW-0413">Isomerase</keyword>
<dbReference type="GO" id="GO:0005524">
    <property type="term" value="F:ATP binding"/>
    <property type="evidence" value="ECO:0007669"/>
    <property type="project" value="UniProtKB-UniRule"/>
</dbReference>
<dbReference type="EC" id="5.6.2.3" evidence="10"/>